<evidence type="ECO:0000259" key="4">
    <source>
        <dbReference type="Pfam" id="PF00891"/>
    </source>
</evidence>
<dbReference type="EMBL" id="JAKJXP020000111">
    <property type="protein sequence ID" value="KAK7745190.1"/>
    <property type="molecule type" value="Genomic_DNA"/>
</dbReference>
<evidence type="ECO:0000256" key="1">
    <source>
        <dbReference type="ARBA" id="ARBA00022603"/>
    </source>
</evidence>
<dbReference type="PROSITE" id="PS51683">
    <property type="entry name" value="SAM_OMT_II"/>
    <property type="match status" value="1"/>
</dbReference>
<dbReference type="InterPro" id="IPR016461">
    <property type="entry name" value="COMT-like"/>
</dbReference>
<gene>
    <name evidence="5" type="ORF">SLS62_009903</name>
</gene>
<dbReference type="GO" id="GO:0032259">
    <property type="term" value="P:methylation"/>
    <property type="evidence" value="ECO:0007669"/>
    <property type="project" value="UniProtKB-KW"/>
</dbReference>
<protein>
    <recommendedName>
        <fullName evidence="4">O-methyltransferase C-terminal domain-containing protein</fullName>
    </recommendedName>
</protein>
<keyword evidence="6" id="KW-1185">Reference proteome</keyword>
<evidence type="ECO:0000256" key="2">
    <source>
        <dbReference type="ARBA" id="ARBA00022679"/>
    </source>
</evidence>
<dbReference type="InterPro" id="IPR001077">
    <property type="entry name" value="COMT_C"/>
</dbReference>
<dbReference type="Pfam" id="PF00891">
    <property type="entry name" value="Methyltransf_2"/>
    <property type="match status" value="1"/>
</dbReference>
<keyword evidence="3" id="KW-0949">S-adenosyl-L-methionine</keyword>
<organism evidence="5 6">
    <name type="scientific">Diatrype stigma</name>
    <dbReference type="NCBI Taxonomy" id="117547"/>
    <lineage>
        <taxon>Eukaryota</taxon>
        <taxon>Fungi</taxon>
        <taxon>Dikarya</taxon>
        <taxon>Ascomycota</taxon>
        <taxon>Pezizomycotina</taxon>
        <taxon>Sordariomycetes</taxon>
        <taxon>Xylariomycetidae</taxon>
        <taxon>Xylariales</taxon>
        <taxon>Diatrypaceae</taxon>
        <taxon>Diatrype</taxon>
    </lineage>
</organism>
<keyword evidence="2" id="KW-0808">Transferase</keyword>
<dbReference type="PANTHER" id="PTHR43712">
    <property type="entry name" value="PUTATIVE (AFU_ORTHOLOGUE AFUA_4G14580)-RELATED"/>
    <property type="match status" value="1"/>
</dbReference>
<reference evidence="5 6" key="1">
    <citation type="submission" date="2024-02" db="EMBL/GenBank/DDBJ databases">
        <title>De novo assembly and annotation of 12 fungi associated with fruit tree decline syndrome in Ontario, Canada.</title>
        <authorList>
            <person name="Sulman M."/>
            <person name="Ellouze W."/>
            <person name="Ilyukhin E."/>
        </authorList>
    </citation>
    <scope>NUCLEOTIDE SEQUENCE [LARGE SCALE GENOMIC DNA]</scope>
    <source>
        <strain evidence="5 6">M11/M66-122</strain>
    </source>
</reference>
<proteinExistence type="predicted"/>
<comment type="caution">
    <text evidence="5">The sequence shown here is derived from an EMBL/GenBank/DDBJ whole genome shotgun (WGS) entry which is preliminary data.</text>
</comment>
<feature type="domain" description="O-methyltransferase C-terminal" evidence="4">
    <location>
        <begin position="16"/>
        <end position="136"/>
    </location>
</feature>
<dbReference type="Proteomes" id="UP001320420">
    <property type="component" value="Unassembled WGS sequence"/>
</dbReference>
<evidence type="ECO:0000313" key="6">
    <source>
        <dbReference type="Proteomes" id="UP001320420"/>
    </source>
</evidence>
<dbReference type="InterPro" id="IPR029063">
    <property type="entry name" value="SAM-dependent_MTases_sf"/>
</dbReference>
<sequence>MVDQGLSIWEKKLPAALESGRAQFMKHDFFTPNPVKEADIYWMRNVLHDWNDDDCVRILSRTAGAMGPSSRLLVAGVNLISTLGDPYAAPAPHPLLPNYGVHSRHRFDLDLSMMLLMNGKERTSDEHRDIFWKAGLKMTKIWECRSALSIIECRLA</sequence>
<keyword evidence="1" id="KW-0489">Methyltransferase</keyword>
<dbReference type="Gene3D" id="3.40.50.150">
    <property type="entry name" value="Vaccinia Virus protein VP39"/>
    <property type="match status" value="1"/>
</dbReference>
<dbReference type="GO" id="GO:0008171">
    <property type="term" value="F:O-methyltransferase activity"/>
    <property type="evidence" value="ECO:0007669"/>
    <property type="project" value="InterPro"/>
</dbReference>
<evidence type="ECO:0000313" key="5">
    <source>
        <dbReference type="EMBL" id="KAK7745190.1"/>
    </source>
</evidence>
<dbReference type="SUPFAM" id="SSF53335">
    <property type="entry name" value="S-adenosyl-L-methionine-dependent methyltransferases"/>
    <property type="match status" value="1"/>
</dbReference>
<name>A0AAN9YK02_9PEZI</name>
<dbReference type="PANTHER" id="PTHR43712:SF2">
    <property type="entry name" value="O-METHYLTRANSFERASE CICE"/>
    <property type="match status" value="1"/>
</dbReference>
<dbReference type="AlphaFoldDB" id="A0AAN9YK02"/>
<evidence type="ECO:0000256" key="3">
    <source>
        <dbReference type="ARBA" id="ARBA00022691"/>
    </source>
</evidence>
<accession>A0AAN9YK02</accession>